<dbReference type="AlphaFoldDB" id="A0A0C9VKX2"/>
<organism evidence="1 2">
    <name type="scientific">Hydnomerulius pinastri MD-312</name>
    <dbReference type="NCBI Taxonomy" id="994086"/>
    <lineage>
        <taxon>Eukaryota</taxon>
        <taxon>Fungi</taxon>
        <taxon>Dikarya</taxon>
        <taxon>Basidiomycota</taxon>
        <taxon>Agaricomycotina</taxon>
        <taxon>Agaricomycetes</taxon>
        <taxon>Agaricomycetidae</taxon>
        <taxon>Boletales</taxon>
        <taxon>Boletales incertae sedis</taxon>
        <taxon>Leucogyrophana</taxon>
    </lineage>
</organism>
<evidence type="ECO:0000313" key="2">
    <source>
        <dbReference type="Proteomes" id="UP000053820"/>
    </source>
</evidence>
<accession>A0A0C9VKX2</accession>
<protein>
    <recommendedName>
        <fullName evidence="3">Helicase ATP-binding domain-containing protein</fullName>
    </recommendedName>
</protein>
<reference evidence="1 2" key="1">
    <citation type="submission" date="2014-04" db="EMBL/GenBank/DDBJ databases">
        <title>Evolutionary Origins and Diversification of the Mycorrhizal Mutualists.</title>
        <authorList>
            <consortium name="DOE Joint Genome Institute"/>
            <consortium name="Mycorrhizal Genomics Consortium"/>
            <person name="Kohler A."/>
            <person name="Kuo A."/>
            <person name="Nagy L.G."/>
            <person name="Floudas D."/>
            <person name="Copeland A."/>
            <person name="Barry K.W."/>
            <person name="Cichocki N."/>
            <person name="Veneault-Fourrey C."/>
            <person name="LaButti K."/>
            <person name="Lindquist E.A."/>
            <person name="Lipzen A."/>
            <person name="Lundell T."/>
            <person name="Morin E."/>
            <person name="Murat C."/>
            <person name="Riley R."/>
            <person name="Ohm R."/>
            <person name="Sun H."/>
            <person name="Tunlid A."/>
            <person name="Henrissat B."/>
            <person name="Grigoriev I.V."/>
            <person name="Hibbett D.S."/>
            <person name="Martin F."/>
        </authorList>
    </citation>
    <scope>NUCLEOTIDE SEQUENCE [LARGE SCALE GENOMIC DNA]</scope>
    <source>
        <strain evidence="1 2">MD-312</strain>
    </source>
</reference>
<dbReference type="Gene3D" id="3.40.50.300">
    <property type="entry name" value="P-loop containing nucleotide triphosphate hydrolases"/>
    <property type="match status" value="1"/>
</dbReference>
<name>A0A0C9VKX2_9AGAM</name>
<keyword evidence="2" id="KW-1185">Reference proteome</keyword>
<feature type="non-terminal residue" evidence="1">
    <location>
        <position position="62"/>
    </location>
</feature>
<dbReference type="Proteomes" id="UP000053820">
    <property type="component" value="Unassembled WGS sequence"/>
</dbReference>
<evidence type="ECO:0000313" key="1">
    <source>
        <dbReference type="EMBL" id="KIJ58175.1"/>
    </source>
</evidence>
<sequence length="62" mass="6896">MQLSGTMSSGGNILLLGVDEAHIVDHWEKGFRLAYRQIGRVRKWVLYNLPLLAVTATLIEGS</sequence>
<dbReference type="HOGENOM" id="CLU_3068972_0_0_1"/>
<evidence type="ECO:0008006" key="3">
    <source>
        <dbReference type="Google" id="ProtNLM"/>
    </source>
</evidence>
<gene>
    <name evidence="1" type="ORF">HYDPIDRAFT_163541</name>
</gene>
<dbReference type="InterPro" id="IPR027417">
    <property type="entry name" value="P-loop_NTPase"/>
</dbReference>
<dbReference type="OrthoDB" id="2687513at2759"/>
<dbReference type="EMBL" id="KN839974">
    <property type="protein sequence ID" value="KIJ58175.1"/>
    <property type="molecule type" value="Genomic_DNA"/>
</dbReference>
<proteinExistence type="predicted"/>